<gene>
    <name evidence="2" type="ORF">GCM10010989_12670</name>
</gene>
<evidence type="ECO:0000256" key="1">
    <source>
        <dbReference type="SAM" id="Phobius"/>
    </source>
</evidence>
<protein>
    <submittedName>
        <fullName evidence="2">Uncharacterized protein</fullName>
    </submittedName>
</protein>
<keyword evidence="1" id="KW-0812">Transmembrane</keyword>
<feature type="transmembrane region" description="Helical" evidence="1">
    <location>
        <begin position="175"/>
        <end position="194"/>
    </location>
</feature>
<proteinExistence type="predicted"/>
<sequence length="257" mass="28472">MATTFEEPARVDSERRFFLILSSIISLGIVAGFVIQLAAGRSTFNVPLPYHLHGVVFFAWVALFMAQNVLITRGNVALHRTLGMISVFWVPLMVALGITIMVVVLRRTGGPFFFAQNIFLFSNIGGLTLFAILTFSALRVRRHTGWHRRLMLCGFALLSNPGFGRIMPMPLLIPYAWHLMMLVVLAFPVVGMIYDKRRRGHVHPAWFWGAGAIIVMQVIADLVAVSPLGISLTQQLIAGTPGAERPMEAFLPPGFTL</sequence>
<evidence type="ECO:0000313" key="3">
    <source>
        <dbReference type="Proteomes" id="UP000598997"/>
    </source>
</evidence>
<feature type="transmembrane region" description="Helical" evidence="1">
    <location>
        <begin position="118"/>
        <end position="138"/>
    </location>
</feature>
<organism evidence="2 3">
    <name type="scientific">Croceicoccus pelagius</name>
    <dbReference type="NCBI Taxonomy" id="1703341"/>
    <lineage>
        <taxon>Bacteria</taxon>
        <taxon>Pseudomonadati</taxon>
        <taxon>Pseudomonadota</taxon>
        <taxon>Alphaproteobacteria</taxon>
        <taxon>Sphingomonadales</taxon>
        <taxon>Erythrobacteraceae</taxon>
        <taxon>Croceicoccus</taxon>
    </lineage>
</organism>
<evidence type="ECO:0000313" key="2">
    <source>
        <dbReference type="EMBL" id="GGD39948.1"/>
    </source>
</evidence>
<dbReference type="EMBL" id="BMIO01000003">
    <property type="protein sequence ID" value="GGD39948.1"/>
    <property type="molecule type" value="Genomic_DNA"/>
</dbReference>
<feature type="transmembrane region" description="Helical" evidence="1">
    <location>
        <begin position="50"/>
        <end position="70"/>
    </location>
</feature>
<name>A0A916YD14_9SPHN</name>
<dbReference type="AlphaFoldDB" id="A0A916YD14"/>
<dbReference type="RefSeq" id="WP_066763401.1">
    <property type="nucleotide sequence ID" value="NZ_BMIO01000003.1"/>
</dbReference>
<feature type="transmembrane region" description="Helical" evidence="1">
    <location>
        <begin position="17"/>
        <end position="38"/>
    </location>
</feature>
<accession>A0A916YD14</accession>
<reference evidence="2 3" key="1">
    <citation type="journal article" date="2014" name="Int. J. Syst. Evol. Microbiol.">
        <title>Complete genome sequence of Corynebacterium casei LMG S-19264T (=DSM 44701T), isolated from a smear-ripened cheese.</title>
        <authorList>
            <consortium name="US DOE Joint Genome Institute (JGI-PGF)"/>
            <person name="Walter F."/>
            <person name="Albersmeier A."/>
            <person name="Kalinowski J."/>
            <person name="Ruckert C."/>
        </authorList>
    </citation>
    <scope>NUCLEOTIDE SEQUENCE [LARGE SCALE GENOMIC DNA]</scope>
    <source>
        <strain evidence="2 3">CGMCC 1.15358</strain>
    </source>
</reference>
<dbReference type="Proteomes" id="UP000598997">
    <property type="component" value="Unassembled WGS sequence"/>
</dbReference>
<feature type="transmembrane region" description="Helical" evidence="1">
    <location>
        <begin position="206"/>
        <end position="230"/>
    </location>
</feature>
<feature type="transmembrane region" description="Helical" evidence="1">
    <location>
        <begin position="82"/>
        <end position="106"/>
    </location>
</feature>
<keyword evidence="3" id="KW-1185">Reference proteome</keyword>
<keyword evidence="1" id="KW-1133">Transmembrane helix</keyword>
<keyword evidence="1" id="KW-0472">Membrane</keyword>
<comment type="caution">
    <text evidence="2">The sequence shown here is derived from an EMBL/GenBank/DDBJ whole genome shotgun (WGS) entry which is preliminary data.</text>
</comment>
<feature type="transmembrane region" description="Helical" evidence="1">
    <location>
        <begin position="150"/>
        <end position="169"/>
    </location>
</feature>
<dbReference type="OrthoDB" id="648493at2"/>